<protein>
    <submittedName>
        <fullName evidence="2">Uncharacterized protein</fullName>
    </submittedName>
</protein>
<evidence type="ECO:0000256" key="1">
    <source>
        <dbReference type="SAM" id="MobiDB-lite"/>
    </source>
</evidence>
<feature type="region of interest" description="Disordered" evidence="1">
    <location>
        <begin position="1"/>
        <end position="53"/>
    </location>
</feature>
<dbReference type="EMBL" id="LZZM01000173">
    <property type="protein sequence ID" value="OOM76436.1"/>
    <property type="molecule type" value="Genomic_DNA"/>
</dbReference>
<comment type="caution">
    <text evidence="2">The sequence shown here is derived from an EMBL/GenBank/DDBJ whole genome shotgun (WGS) entry which is preliminary data.</text>
</comment>
<gene>
    <name evidence="2" type="ORF">CLPUN_26680</name>
</gene>
<keyword evidence="3" id="KW-1185">Reference proteome</keyword>
<evidence type="ECO:0000313" key="3">
    <source>
        <dbReference type="Proteomes" id="UP000190890"/>
    </source>
</evidence>
<dbReference type="AlphaFoldDB" id="A0A1S8TFI4"/>
<organism evidence="2 3">
    <name type="scientific">Clostridium puniceum</name>
    <dbReference type="NCBI Taxonomy" id="29367"/>
    <lineage>
        <taxon>Bacteria</taxon>
        <taxon>Bacillati</taxon>
        <taxon>Bacillota</taxon>
        <taxon>Clostridia</taxon>
        <taxon>Eubacteriales</taxon>
        <taxon>Clostridiaceae</taxon>
        <taxon>Clostridium</taxon>
    </lineage>
</organism>
<name>A0A1S8TFI4_9CLOT</name>
<proteinExistence type="predicted"/>
<dbReference type="RefSeq" id="WP_077847776.1">
    <property type="nucleotide sequence ID" value="NZ_LZZM01000173.1"/>
</dbReference>
<dbReference type="Proteomes" id="UP000190890">
    <property type="component" value="Unassembled WGS sequence"/>
</dbReference>
<dbReference type="STRING" id="29367.CLPUN_26680"/>
<reference evidence="2 3" key="1">
    <citation type="submission" date="2016-05" db="EMBL/GenBank/DDBJ databases">
        <title>Microbial solvent formation.</title>
        <authorList>
            <person name="Poehlein A."/>
            <person name="Montoya Solano J.D."/>
            <person name="Flitsch S."/>
            <person name="Krabben P."/>
            <person name="Duerre P."/>
            <person name="Daniel R."/>
        </authorList>
    </citation>
    <scope>NUCLEOTIDE SEQUENCE [LARGE SCALE GENOMIC DNA]</scope>
    <source>
        <strain evidence="2 3">DSM 2619</strain>
    </source>
</reference>
<accession>A0A1S8TFI4</accession>
<feature type="compositionally biased region" description="Acidic residues" evidence="1">
    <location>
        <begin position="61"/>
        <end position="70"/>
    </location>
</feature>
<evidence type="ECO:0000313" key="2">
    <source>
        <dbReference type="EMBL" id="OOM76436.1"/>
    </source>
</evidence>
<feature type="region of interest" description="Disordered" evidence="1">
    <location>
        <begin position="59"/>
        <end position="78"/>
    </location>
</feature>
<feature type="compositionally biased region" description="Low complexity" evidence="1">
    <location>
        <begin position="39"/>
        <end position="53"/>
    </location>
</feature>
<sequence>MSKEKLPSPPISKGYSSYKSTDIRSSESEASDTEDVCQSNNLSADNSNSSRSSLLRKSIDLNDDDDDDDNAINTTQLD</sequence>